<name>A0A8H4RSI6_9HELO</name>
<reference evidence="6 7" key="1">
    <citation type="submission" date="2020-03" db="EMBL/GenBank/DDBJ databases">
        <title>Draft Genome Sequence of Cudoniella acicularis.</title>
        <authorList>
            <person name="Buettner E."/>
            <person name="Kellner H."/>
        </authorList>
    </citation>
    <scope>NUCLEOTIDE SEQUENCE [LARGE SCALE GENOMIC DNA]</scope>
    <source>
        <strain evidence="6 7">DSM 108380</strain>
    </source>
</reference>
<evidence type="ECO:0008006" key="8">
    <source>
        <dbReference type="Google" id="ProtNLM"/>
    </source>
</evidence>
<comment type="caution">
    <text evidence="6">The sequence shown here is derived from an EMBL/GenBank/DDBJ whole genome shotgun (WGS) entry which is preliminary data.</text>
</comment>
<dbReference type="InterPro" id="IPR029033">
    <property type="entry name" value="His_PPase_superfam"/>
</dbReference>
<keyword evidence="4" id="KW-1015">Disulfide bond</keyword>
<evidence type="ECO:0000256" key="3">
    <source>
        <dbReference type="PIRSR" id="PIRSR000894-1"/>
    </source>
</evidence>
<dbReference type="SUPFAM" id="SSF53254">
    <property type="entry name" value="Phosphoglycerate mutase-like"/>
    <property type="match status" value="1"/>
</dbReference>
<dbReference type="Proteomes" id="UP000566819">
    <property type="component" value="Unassembled WGS sequence"/>
</dbReference>
<sequence length="504" mass="55816">MFFSKIAVGVLLTAIHVHAIDLETDITKISRSWGQVSVYADNEEDYFGVGYVGLPDGCQIESVSTLQRHAQRFPTSGDDDGGNDARFAQKLTNFTSGNSTASFTGPLRFLNTYNYIMQDTGLLTGIGATSEVAAGVLFWNRYGRTIYNASQAQLAYNASYPNGTARPPVVLRTTSQSRIHNSLINWALGFFGVSWQTVPNPTLANFTNPYRVVVIPEGGTENDTLASYDSCFNDNDDTIGYLGDDDLFTYIPKYLGPATARLQKDAPSGFTFNVNDTYAMQSICAYEYNYIGMSDFCYLFTANEWAGFENTLDMEYYYDYAYGNPTGRAQGIGYLQELVARLEHNYLTFSNSSVNYTIDDNPTDFPLYQPFYADFTHDDIIVSVLTAMSIDYFQTIGCSSANPSPIKNHRTAYTPTQYGYNPNNATHKFVRMRLNNGIVPLNTIRGGMCGNATSGRVDGMCEMSAFLQSQENAYTLSNYNYACFGNYTIANATSGMDYDGTISA</sequence>
<dbReference type="CDD" id="cd07061">
    <property type="entry name" value="HP_HAP_like"/>
    <property type="match status" value="1"/>
</dbReference>
<dbReference type="GO" id="GO:0003993">
    <property type="term" value="F:acid phosphatase activity"/>
    <property type="evidence" value="ECO:0007669"/>
    <property type="project" value="TreeGrafter"/>
</dbReference>
<evidence type="ECO:0000256" key="4">
    <source>
        <dbReference type="PIRSR" id="PIRSR000894-2"/>
    </source>
</evidence>
<dbReference type="Pfam" id="PF00328">
    <property type="entry name" value="His_Phos_2"/>
    <property type="match status" value="1"/>
</dbReference>
<gene>
    <name evidence="6" type="ORF">G7Y89_g3829</name>
</gene>
<evidence type="ECO:0000313" key="7">
    <source>
        <dbReference type="Proteomes" id="UP000566819"/>
    </source>
</evidence>
<dbReference type="PANTHER" id="PTHR20963:SF43">
    <property type="entry name" value="PUTATIVE (AFU_ORTHOLOGUE AFUA_7G01240)-RELATED"/>
    <property type="match status" value="1"/>
</dbReference>
<dbReference type="PIRSF" id="PIRSF000894">
    <property type="entry name" value="Acid_phosphatase"/>
    <property type="match status" value="1"/>
</dbReference>
<evidence type="ECO:0000256" key="5">
    <source>
        <dbReference type="SAM" id="SignalP"/>
    </source>
</evidence>
<accession>A0A8H4RSI6</accession>
<evidence type="ECO:0000256" key="1">
    <source>
        <dbReference type="ARBA" id="ARBA00022801"/>
    </source>
</evidence>
<dbReference type="InterPro" id="IPR000560">
    <property type="entry name" value="His_Pase_clade-2"/>
</dbReference>
<dbReference type="OrthoDB" id="6509975at2759"/>
<keyword evidence="7" id="KW-1185">Reference proteome</keyword>
<feature type="active site" description="Proton donor" evidence="3">
    <location>
        <position position="378"/>
    </location>
</feature>
<protein>
    <recommendedName>
        <fullName evidence="8">Phytase</fullName>
    </recommendedName>
</protein>
<dbReference type="Gene3D" id="3.40.50.1240">
    <property type="entry name" value="Phosphoglycerate mutase-like"/>
    <property type="match status" value="1"/>
</dbReference>
<feature type="disulfide bond" evidence="4">
    <location>
        <begin position="449"/>
        <end position="461"/>
    </location>
</feature>
<dbReference type="InterPro" id="IPR016274">
    <property type="entry name" value="Histidine_acid_Pase_euk"/>
</dbReference>
<feature type="signal peptide" evidence="5">
    <location>
        <begin position="1"/>
        <end position="19"/>
    </location>
</feature>
<proteinExistence type="predicted"/>
<dbReference type="PANTHER" id="PTHR20963">
    <property type="entry name" value="MULTIPLE INOSITOL POLYPHOSPHATE PHOSPHATASE-RELATED"/>
    <property type="match status" value="1"/>
</dbReference>
<dbReference type="AlphaFoldDB" id="A0A8H4RSI6"/>
<feature type="disulfide bond" evidence="4">
    <location>
        <begin position="284"/>
        <end position="297"/>
    </location>
</feature>
<organism evidence="6 7">
    <name type="scientific">Cudoniella acicularis</name>
    <dbReference type="NCBI Taxonomy" id="354080"/>
    <lineage>
        <taxon>Eukaryota</taxon>
        <taxon>Fungi</taxon>
        <taxon>Dikarya</taxon>
        <taxon>Ascomycota</taxon>
        <taxon>Pezizomycotina</taxon>
        <taxon>Leotiomycetes</taxon>
        <taxon>Helotiales</taxon>
        <taxon>Tricladiaceae</taxon>
        <taxon>Cudoniella</taxon>
    </lineage>
</organism>
<keyword evidence="2" id="KW-0325">Glycoprotein</keyword>
<keyword evidence="1" id="KW-0378">Hydrolase</keyword>
<feature type="active site" description="Nucleophile" evidence="3">
    <location>
        <position position="69"/>
    </location>
</feature>
<dbReference type="EMBL" id="JAAMPI010000196">
    <property type="protein sequence ID" value="KAF4634281.1"/>
    <property type="molecule type" value="Genomic_DNA"/>
</dbReference>
<feature type="chain" id="PRO_5034899986" description="Phytase" evidence="5">
    <location>
        <begin position="20"/>
        <end position="504"/>
    </location>
</feature>
<evidence type="ECO:0000256" key="2">
    <source>
        <dbReference type="ARBA" id="ARBA00023180"/>
    </source>
</evidence>
<keyword evidence="5" id="KW-0732">Signal</keyword>
<evidence type="ECO:0000313" key="6">
    <source>
        <dbReference type="EMBL" id="KAF4634281.1"/>
    </source>
</evidence>